<dbReference type="EMBL" id="CCKQ01015276">
    <property type="protein sequence ID" value="CDW87097.1"/>
    <property type="molecule type" value="Genomic_DNA"/>
</dbReference>
<reference evidence="10 11" key="1">
    <citation type="submission" date="2014-06" db="EMBL/GenBank/DDBJ databases">
        <authorList>
            <person name="Swart Estienne"/>
        </authorList>
    </citation>
    <scope>NUCLEOTIDE SEQUENCE [LARGE SCALE GENOMIC DNA]</scope>
    <source>
        <strain evidence="10 11">130c</strain>
    </source>
</reference>
<evidence type="ECO:0000256" key="5">
    <source>
        <dbReference type="ARBA" id="ARBA00022741"/>
    </source>
</evidence>
<keyword evidence="10" id="KW-0670">Pyruvate</keyword>
<dbReference type="Gene3D" id="2.170.8.10">
    <property type="entry name" value="Phosphoenolpyruvate Carboxykinase, domain 2"/>
    <property type="match status" value="1"/>
</dbReference>
<keyword evidence="4" id="KW-0312">Gluconeogenesis</keyword>
<dbReference type="UniPathway" id="UPA00138"/>
<dbReference type="GO" id="GO:0005829">
    <property type="term" value="C:cytosol"/>
    <property type="evidence" value="ECO:0007669"/>
    <property type="project" value="TreeGrafter"/>
</dbReference>
<evidence type="ECO:0000256" key="1">
    <source>
        <dbReference type="ARBA" id="ARBA00004742"/>
    </source>
</evidence>
<evidence type="ECO:0000313" key="11">
    <source>
        <dbReference type="Proteomes" id="UP000039865"/>
    </source>
</evidence>
<evidence type="ECO:0000256" key="4">
    <source>
        <dbReference type="ARBA" id="ARBA00022432"/>
    </source>
</evidence>
<dbReference type="Pfam" id="PF01293">
    <property type="entry name" value="PEPCK_ATP"/>
    <property type="match status" value="1"/>
</dbReference>
<keyword evidence="10" id="KW-0808">Transferase</keyword>
<keyword evidence="8" id="KW-0456">Lyase</keyword>
<dbReference type="GO" id="GO:0006094">
    <property type="term" value="P:gluconeogenesis"/>
    <property type="evidence" value="ECO:0007669"/>
    <property type="project" value="UniProtKB-UniPathway"/>
</dbReference>
<dbReference type="PIRSF" id="PIRSF006294">
    <property type="entry name" value="PEP_crbxkin"/>
    <property type="match status" value="1"/>
</dbReference>
<dbReference type="InterPro" id="IPR001272">
    <property type="entry name" value="PEP_carboxykinase_ATP"/>
</dbReference>
<dbReference type="CDD" id="cd00484">
    <property type="entry name" value="PEPCK_ATP"/>
    <property type="match status" value="1"/>
</dbReference>
<sequence length="573" mass="63925">MLSKTSNLTKRQVLKTFYAQQSLRSFAAANQETLENLKKLGITNKNIVYDPTVSELYEYALLPEHLTSINPHVTATTIADSGALSVSSGLKTGRTPKDKRVVLDDTTKDSIWWGSVNIPISPKGFARNRRRAIDFLNIRPRLFIIDGYAGWDEEYRMKCRIIATRPYHALFMKQMLIRAPIEQLKKDFAKGADFTILNAGEFPADPQTEDVTSDTSVNVNFTDHEAVILGTQYAGEMKKGVFGIMHYYMPQRGALSMHASANEGAKGDTTVLFGLSGTGKTTLSADPHRSLIGDDEHVWTNKGIFNIEGGCYAKCVGLTREKEPEIYDAIRHGAILENIKYFPDQARSVNFDDISLTENTRTCYPLEHIPGAKIPALGGHPKNIIFLTCDANGVLPPISKLTKEQIMYHFISGYTAKVAGTEMGITEPVATFSACFGEAFLPLHPYKYAKMLAEMVEKYHTNVWLMNTGWSGGKYGVGKRMSLKISRGILDQIHNGSLEKAEYETMPGFNLRVPKKVEGIDSTILMPINTWKDKAQYADEAKKLSHKFIKNFEKYHDGTPQEVIQHGGPSTNF</sequence>
<dbReference type="GO" id="GO:0005524">
    <property type="term" value="F:ATP binding"/>
    <property type="evidence" value="ECO:0007669"/>
    <property type="project" value="UniProtKB-KW"/>
</dbReference>
<proteinExistence type="inferred from homology"/>
<dbReference type="InterPro" id="IPR015994">
    <property type="entry name" value="PEPCK_ATP_CS"/>
</dbReference>
<keyword evidence="7" id="KW-0067">ATP-binding</keyword>
<protein>
    <recommendedName>
        <fullName evidence="3">phosphoenolpyruvate carboxykinase (ATP)</fullName>
        <ecNumber evidence="3">4.1.1.49</ecNumber>
    </recommendedName>
</protein>
<dbReference type="EC" id="4.1.1.49" evidence="3"/>
<evidence type="ECO:0000313" key="10">
    <source>
        <dbReference type="EMBL" id="CDW87097.1"/>
    </source>
</evidence>
<gene>
    <name evidence="10" type="primary">Contig18685.g19846</name>
    <name evidence="10" type="ORF">STYLEM_16199</name>
</gene>
<dbReference type="AlphaFoldDB" id="A0A078B164"/>
<dbReference type="NCBIfam" id="NF006821">
    <property type="entry name" value="PRK09344.1-3"/>
    <property type="match status" value="1"/>
</dbReference>
<dbReference type="InterPro" id="IPR013035">
    <property type="entry name" value="PEP_carboxykinase_C"/>
</dbReference>
<name>A0A078B164_STYLE</name>
<dbReference type="OrthoDB" id="184182at2759"/>
<comment type="pathway">
    <text evidence="1">Carbohydrate biosynthesis; gluconeogenesis.</text>
</comment>
<dbReference type="HAMAP" id="MF_00453">
    <property type="entry name" value="PEPCK_ATP"/>
    <property type="match status" value="1"/>
</dbReference>
<dbReference type="InterPro" id="IPR008210">
    <property type="entry name" value="PEP_carboxykinase_N"/>
</dbReference>
<evidence type="ECO:0000256" key="6">
    <source>
        <dbReference type="ARBA" id="ARBA00022793"/>
    </source>
</evidence>
<dbReference type="FunCoup" id="A0A078B164">
    <property type="interactions" value="54"/>
</dbReference>
<dbReference type="NCBIfam" id="TIGR00224">
    <property type="entry name" value="pckA"/>
    <property type="match status" value="1"/>
</dbReference>
<dbReference type="PANTHER" id="PTHR30031">
    <property type="entry name" value="PHOSPHOENOLPYRUVATE CARBOXYKINASE ATP"/>
    <property type="match status" value="1"/>
</dbReference>
<dbReference type="PROSITE" id="PS00532">
    <property type="entry name" value="PEPCK_ATP"/>
    <property type="match status" value="1"/>
</dbReference>
<comment type="catalytic activity">
    <reaction evidence="9">
        <text>oxaloacetate + ATP = phosphoenolpyruvate + ADP + CO2</text>
        <dbReference type="Rhea" id="RHEA:18617"/>
        <dbReference type="ChEBI" id="CHEBI:16452"/>
        <dbReference type="ChEBI" id="CHEBI:16526"/>
        <dbReference type="ChEBI" id="CHEBI:30616"/>
        <dbReference type="ChEBI" id="CHEBI:58702"/>
        <dbReference type="ChEBI" id="CHEBI:456216"/>
        <dbReference type="EC" id="4.1.1.49"/>
    </reaction>
</comment>
<evidence type="ECO:0000256" key="7">
    <source>
        <dbReference type="ARBA" id="ARBA00022840"/>
    </source>
</evidence>
<dbReference type="Gene3D" id="3.40.449.10">
    <property type="entry name" value="Phosphoenolpyruvate Carboxykinase, domain 1"/>
    <property type="match status" value="1"/>
</dbReference>
<accession>A0A078B164</accession>
<keyword evidence="5" id="KW-0547">Nucleotide-binding</keyword>
<dbReference type="SUPFAM" id="SSF53795">
    <property type="entry name" value="PEP carboxykinase-like"/>
    <property type="match status" value="1"/>
</dbReference>
<keyword evidence="6" id="KW-0210">Decarboxylase</keyword>
<organism evidence="10 11">
    <name type="scientific">Stylonychia lemnae</name>
    <name type="common">Ciliate</name>
    <dbReference type="NCBI Taxonomy" id="5949"/>
    <lineage>
        <taxon>Eukaryota</taxon>
        <taxon>Sar</taxon>
        <taxon>Alveolata</taxon>
        <taxon>Ciliophora</taxon>
        <taxon>Intramacronucleata</taxon>
        <taxon>Spirotrichea</taxon>
        <taxon>Stichotrichia</taxon>
        <taxon>Sporadotrichida</taxon>
        <taxon>Oxytrichidae</taxon>
        <taxon>Stylonychinae</taxon>
        <taxon>Stylonychia</taxon>
    </lineage>
</organism>
<evidence type="ECO:0000256" key="8">
    <source>
        <dbReference type="ARBA" id="ARBA00023239"/>
    </source>
</evidence>
<dbReference type="InParanoid" id="A0A078B164"/>
<keyword evidence="10" id="KW-0418">Kinase</keyword>
<evidence type="ECO:0000256" key="9">
    <source>
        <dbReference type="ARBA" id="ARBA00047371"/>
    </source>
</evidence>
<dbReference type="PANTHER" id="PTHR30031:SF0">
    <property type="entry name" value="PHOSPHOENOLPYRUVATE CARBOXYKINASE (ATP)"/>
    <property type="match status" value="1"/>
</dbReference>
<keyword evidence="11" id="KW-1185">Reference proteome</keyword>
<evidence type="ECO:0000256" key="3">
    <source>
        <dbReference type="ARBA" id="ARBA00012363"/>
    </source>
</evidence>
<dbReference type="NCBIfam" id="NF006820">
    <property type="entry name" value="PRK09344.1-2"/>
    <property type="match status" value="1"/>
</dbReference>
<dbReference type="OMA" id="VTIKHNP"/>
<comment type="similarity">
    <text evidence="2">Belongs to the phosphoenolpyruvate carboxykinase (ATP) family.</text>
</comment>
<dbReference type="Gene3D" id="3.90.228.20">
    <property type="match status" value="1"/>
</dbReference>
<dbReference type="GO" id="GO:0004612">
    <property type="term" value="F:phosphoenolpyruvate carboxykinase (ATP) activity"/>
    <property type="evidence" value="ECO:0007669"/>
    <property type="project" value="UniProtKB-EC"/>
</dbReference>
<dbReference type="Proteomes" id="UP000039865">
    <property type="component" value="Unassembled WGS sequence"/>
</dbReference>
<evidence type="ECO:0000256" key="2">
    <source>
        <dbReference type="ARBA" id="ARBA00006052"/>
    </source>
</evidence>
<dbReference type="SUPFAM" id="SSF68923">
    <property type="entry name" value="PEP carboxykinase N-terminal domain"/>
    <property type="match status" value="1"/>
</dbReference>
<dbReference type="GO" id="GO:0016301">
    <property type="term" value="F:kinase activity"/>
    <property type="evidence" value="ECO:0007669"/>
    <property type="project" value="UniProtKB-KW"/>
</dbReference>